<organism evidence="2 3">
    <name type="scientific">Chryseobacterium aquaeductus</name>
    <dbReference type="NCBI Taxonomy" id="2675056"/>
    <lineage>
        <taxon>Bacteria</taxon>
        <taxon>Pseudomonadati</taxon>
        <taxon>Bacteroidota</taxon>
        <taxon>Flavobacteriia</taxon>
        <taxon>Flavobacteriales</taxon>
        <taxon>Weeksellaceae</taxon>
        <taxon>Chryseobacterium group</taxon>
        <taxon>Chryseobacterium</taxon>
    </lineage>
</organism>
<protein>
    <submittedName>
        <fullName evidence="2">Uncharacterized protein</fullName>
    </submittedName>
</protein>
<keyword evidence="1" id="KW-0472">Membrane</keyword>
<keyword evidence="1" id="KW-0812">Transmembrane</keyword>
<accession>A0A9N8QQX4</accession>
<evidence type="ECO:0000256" key="1">
    <source>
        <dbReference type="SAM" id="Phobius"/>
    </source>
</evidence>
<dbReference type="AlphaFoldDB" id="A0A9N8QQX4"/>
<keyword evidence="1" id="KW-1133">Transmembrane helix</keyword>
<name>A0A9N8QQX4_9FLAO</name>
<feature type="transmembrane region" description="Helical" evidence="1">
    <location>
        <begin position="6"/>
        <end position="26"/>
    </location>
</feature>
<evidence type="ECO:0000313" key="2">
    <source>
        <dbReference type="EMBL" id="CAD7798960.1"/>
    </source>
</evidence>
<evidence type="ECO:0000313" key="3">
    <source>
        <dbReference type="Proteomes" id="UP000662618"/>
    </source>
</evidence>
<dbReference type="EMBL" id="CAJIMS010000001">
    <property type="protein sequence ID" value="CAD7798960.1"/>
    <property type="molecule type" value="Genomic_DNA"/>
</dbReference>
<reference evidence="2" key="1">
    <citation type="submission" date="2020-12" db="EMBL/GenBank/DDBJ databases">
        <authorList>
            <person name="Rodrigo-Torres L."/>
            <person name="Arahal R. D."/>
            <person name="Lucena T."/>
        </authorList>
    </citation>
    <scope>NUCLEOTIDE SEQUENCE</scope>
    <source>
        <strain evidence="2">CECT 9390</strain>
    </source>
</reference>
<keyword evidence="3" id="KW-1185">Reference proteome</keyword>
<gene>
    <name evidence="2" type="ORF">CHRY9390_00413</name>
</gene>
<dbReference type="Proteomes" id="UP000662618">
    <property type="component" value="Unassembled WGS sequence"/>
</dbReference>
<sequence length="145" mass="16180">MKLNLKNIVFTCVGLLVIGLGIVFYLSKKEDALFLKEGIRVKASVLSTYKNGTRKTPSYMMDIAMFTQGDPIPTTKTDTIGKTATEKKIDEIFDKIKLKTTMGDYVTTSVTIGRTEFSTYKPGDTLTVVYLKDDPKNVKILSHIN</sequence>
<proteinExistence type="predicted"/>
<comment type="caution">
    <text evidence="2">The sequence shown here is derived from an EMBL/GenBank/DDBJ whole genome shotgun (WGS) entry which is preliminary data.</text>
</comment>
<dbReference type="RefSeq" id="WP_162086948.1">
    <property type="nucleotide sequence ID" value="NZ_CAJIMS010000001.1"/>
</dbReference>